<reference evidence="1" key="1">
    <citation type="submission" date="2018-05" db="EMBL/GenBank/DDBJ databases">
        <authorList>
            <person name="Lanie J.A."/>
            <person name="Ng W.-L."/>
            <person name="Kazmierczak K.M."/>
            <person name="Andrzejewski T.M."/>
            <person name="Davidsen T.M."/>
            <person name="Wayne K.J."/>
            <person name="Tettelin H."/>
            <person name="Glass J.I."/>
            <person name="Rusch D."/>
            <person name="Podicherti R."/>
            <person name="Tsui H.-C.T."/>
            <person name="Winkler M.E."/>
        </authorList>
    </citation>
    <scope>NUCLEOTIDE SEQUENCE</scope>
</reference>
<proteinExistence type="predicted"/>
<gene>
    <name evidence="1" type="ORF">METZ01_LOCUS342092</name>
</gene>
<dbReference type="EMBL" id="UINC01117071">
    <property type="protein sequence ID" value="SVC89238.1"/>
    <property type="molecule type" value="Genomic_DNA"/>
</dbReference>
<organism evidence="1">
    <name type="scientific">marine metagenome</name>
    <dbReference type="NCBI Taxonomy" id="408172"/>
    <lineage>
        <taxon>unclassified sequences</taxon>
        <taxon>metagenomes</taxon>
        <taxon>ecological metagenomes</taxon>
    </lineage>
</organism>
<sequence>VLFQRAITIFGDPESSNYTVQADMMTDGNRRIKGNVGVINQRYYITLIGNQQILEVSSNHERVKESVPFKWLPNKWYTLKSRVDVAADGSGVVRAKAWPKGEPEPETWTIEVKHKNAHKLGAPGIIGFSPQSLKPVYIDNIKITRN</sequence>
<dbReference type="Gene3D" id="2.60.120.560">
    <property type="entry name" value="Exo-inulinase, domain 1"/>
    <property type="match status" value="1"/>
</dbReference>
<dbReference type="AlphaFoldDB" id="A0A382QWJ2"/>
<protein>
    <recommendedName>
        <fullName evidence="2">3-keto-disaccharide hydrolase domain-containing protein</fullName>
    </recommendedName>
</protein>
<name>A0A382QWJ2_9ZZZZ</name>
<accession>A0A382QWJ2</accession>
<evidence type="ECO:0008006" key="2">
    <source>
        <dbReference type="Google" id="ProtNLM"/>
    </source>
</evidence>
<feature type="non-terminal residue" evidence="1">
    <location>
        <position position="1"/>
    </location>
</feature>
<evidence type="ECO:0000313" key="1">
    <source>
        <dbReference type="EMBL" id="SVC89238.1"/>
    </source>
</evidence>